<evidence type="ECO:0000256" key="2">
    <source>
        <dbReference type="ARBA" id="ARBA00022801"/>
    </source>
</evidence>
<keyword evidence="2" id="KW-0378">Hydrolase</keyword>
<evidence type="ECO:0000259" key="5">
    <source>
        <dbReference type="PROSITE" id="PS51181"/>
    </source>
</evidence>
<dbReference type="Pfam" id="PF00782">
    <property type="entry name" value="DSPc"/>
    <property type="match status" value="1"/>
</dbReference>
<dbReference type="GO" id="GO:0004725">
    <property type="term" value="F:protein tyrosine phosphatase activity"/>
    <property type="evidence" value="ECO:0007669"/>
    <property type="project" value="TreeGrafter"/>
</dbReference>
<dbReference type="RefSeq" id="XP_007676511.1">
    <property type="nucleotide sequence ID" value="XM_007678321.1"/>
</dbReference>
<keyword evidence="7" id="KW-1185">Reference proteome</keyword>
<sequence>MSSILRQIVASPRVRHEEAGLDLCYVTDNIIATSGPGSSYPQVAYRNPLKDLVRFLDAKHGEDWSIWEFRAEGTGYDDDDVHGRIRHYPWPDHHPPPFALIPLIMGSMRNWLKEKDSRVVVVHCKAGKGRSGTVACSYLISEEGWSPEEAMQRFTERRMRPGFGAGISIPSQRRTISYVDRWTKHDKLYVERPVEVLELHIWGLRDGVKIAVEGYVEEGKVIKTFHTFQRSEREIVRGSISKETGLADAARDFVGRSKKRNLQARTKDNDDDVLDEVSNPGLDRVGSDLLMDAGGDVVFRPGTRVVLPSSDVNMDFERRNKTKYGGFTMVTAVAHVWFNAFFEGRGPEQGGKADSSGVFEIEWDAMDGIKGSSKKGIRAFDRMAVVWQAIDVSRQRGGSEIRPPAKGEAVAQMRPATERQTDDHSQDNEKRLGLREATAESAPISRASSVTEMTHNARENEVQDEIEGVKSCSQQGDIDGTAISQTDGLVAGAVSGVQHLSTESLPDGQPEAELANSHRSAVGSLHKAWKKQHTVS</sequence>
<gene>
    <name evidence="6" type="ORF">BAUCODRAFT_474719</name>
</gene>
<dbReference type="GO" id="GO:0005886">
    <property type="term" value="C:plasma membrane"/>
    <property type="evidence" value="ECO:0007669"/>
    <property type="project" value="TreeGrafter"/>
</dbReference>
<evidence type="ECO:0000256" key="3">
    <source>
        <dbReference type="SAM" id="MobiDB-lite"/>
    </source>
</evidence>
<dbReference type="OrthoDB" id="16692at2759"/>
<feature type="domain" description="Phosphatase tensin-type" evidence="5">
    <location>
        <begin position="12"/>
        <end position="186"/>
    </location>
</feature>
<dbReference type="SMART" id="SM00404">
    <property type="entry name" value="PTPc_motif"/>
    <property type="match status" value="1"/>
</dbReference>
<dbReference type="PROSITE" id="PS51181">
    <property type="entry name" value="PPASE_TENSIN"/>
    <property type="match status" value="1"/>
</dbReference>
<dbReference type="PANTHER" id="PTHR12305:SF81">
    <property type="entry name" value="PHOSPHATIDYLINOSITOL 3,4,5-TRISPHOSPHATE 3-PHOSPHATASE AND DUAL-SPECIFICITY PROTEIN PHOSPHATASE PTEN"/>
    <property type="match status" value="1"/>
</dbReference>
<dbReference type="InterPro" id="IPR000340">
    <property type="entry name" value="Dual-sp_phosphatase_cat-dom"/>
</dbReference>
<dbReference type="eggNOG" id="KOG2283">
    <property type="taxonomic scope" value="Eukaryota"/>
</dbReference>
<reference evidence="6 7" key="1">
    <citation type="journal article" date="2012" name="PLoS Pathog.">
        <title>Diverse lifestyles and strategies of plant pathogenesis encoded in the genomes of eighteen Dothideomycetes fungi.</title>
        <authorList>
            <person name="Ohm R.A."/>
            <person name="Feau N."/>
            <person name="Henrissat B."/>
            <person name="Schoch C.L."/>
            <person name="Horwitz B.A."/>
            <person name="Barry K.W."/>
            <person name="Condon B.J."/>
            <person name="Copeland A.C."/>
            <person name="Dhillon B."/>
            <person name="Glaser F."/>
            <person name="Hesse C.N."/>
            <person name="Kosti I."/>
            <person name="LaButti K."/>
            <person name="Lindquist E.A."/>
            <person name="Lucas S."/>
            <person name="Salamov A.A."/>
            <person name="Bradshaw R.E."/>
            <person name="Ciuffetti L."/>
            <person name="Hamelin R.C."/>
            <person name="Kema G.H.J."/>
            <person name="Lawrence C."/>
            <person name="Scott J.A."/>
            <person name="Spatafora J.W."/>
            <person name="Turgeon B.G."/>
            <person name="de Wit P.J.G.M."/>
            <person name="Zhong S."/>
            <person name="Goodwin S.B."/>
            <person name="Grigoriev I.V."/>
        </authorList>
    </citation>
    <scope>NUCLEOTIDE SEQUENCE [LARGE SCALE GENOMIC DNA]</scope>
    <source>
        <strain evidence="6 7">UAMH 10762</strain>
    </source>
</reference>
<dbReference type="InterPro" id="IPR029023">
    <property type="entry name" value="Tensin_phosphatase"/>
</dbReference>
<dbReference type="GO" id="GO:0016314">
    <property type="term" value="F:phosphatidylinositol-3,4,5-trisphosphate 3-phosphatase activity"/>
    <property type="evidence" value="ECO:0007669"/>
    <property type="project" value="UniProtKB-EC"/>
</dbReference>
<dbReference type="GO" id="GO:0046856">
    <property type="term" value="P:phosphatidylinositol dephosphorylation"/>
    <property type="evidence" value="ECO:0007669"/>
    <property type="project" value="TreeGrafter"/>
</dbReference>
<dbReference type="GO" id="GO:0042995">
    <property type="term" value="C:cell projection"/>
    <property type="evidence" value="ECO:0007669"/>
    <property type="project" value="TreeGrafter"/>
</dbReference>
<dbReference type="GO" id="GO:0043491">
    <property type="term" value="P:phosphatidylinositol 3-kinase/protein kinase B signal transduction"/>
    <property type="evidence" value="ECO:0007669"/>
    <property type="project" value="TreeGrafter"/>
</dbReference>
<dbReference type="EC" id="3.1.3.67" evidence="1"/>
<feature type="domain" description="Tyrosine specific protein phosphatases" evidence="4">
    <location>
        <begin position="98"/>
        <end position="158"/>
    </location>
</feature>
<feature type="compositionally biased region" description="Basic and acidic residues" evidence="3">
    <location>
        <begin position="416"/>
        <end position="438"/>
    </location>
</feature>
<proteinExistence type="predicted"/>
<dbReference type="EMBL" id="KB445555">
    <property type="protein sequence ID" value="EMC96433.1"/>
    <property type="molecule type" value="Genomic_DNA"/>
</dbReference>
<dbReference type="Gene3D" id="3.90.190.10">
    <property type="entry name" value="Protein tyrosine phosphatase superfamily"/>
    <property type="match status" value="1"/>
</dbReference>
<dbReference type="SUPFAM" id="SSF52799">
    <property type="entry name" value="(Phosphotyrosine protein) phosphatases II"/>
    <property type="match status" value="1"/>
</dbReference>
<evidence type="ECO:0000256" key="1">
    <source>
        <dbReference type="ARBA" id="ARBA00013015"/>
    </source>
</evidence>
<dbReference type="InterPro" id="IPR029021">
    <property type="entry name" value="Prot-tyrosine_phosphatase-like"/>
</dbReference>
<feature type="compositionally biased region" description="Basic residues" evidence="3">
    <location>
        <begin position="527"/>
        <end position="536"/>
    </location>
</feature>
<dbReference type="InterPro" id="IPR003595">
    <property type="entry name" value="Tyr_Pase_cat"/>
</dbReference>
<dbReference type="HOGENOM" id="CLU_020105_4_2_1"/>
<dbReference type="GO" id="GO:0051896">
    <property type="term" value="P:regulation of phosphatidylinositol 3-kinase/protein kinase B signal transduction"/>
    <property type="evidence" value="ECO:0007669"/>
    <property type="project" value="TreeGrafter"/>
</dbReference>
<evidence type="ECO:0000313" key="6">
    <source>
        <dbReference type="EMBL" id="EMC96433.1"/>
    </source>
</evidence>
<dbReference type="Proteomes" id="UP000011761">
    <property type="component" value="Unassembled WGS sequence"/>
</dbReference>
<dbReference type="PROSITE" id="PS50056">
    <property type="entry name" value="TYR_PHOSPHATASE_2"/>
    <property type="match status" value="1"/>
</dbReference>
<dbReference type="GeneID" id="19114708"/>
<evidence type="ECO:0000313" key="7">
    <source>
        <dbReference type="Proteomes" id="UP000011761"/>
    </source>
</evidence>
<name>M2MXY1_BAUPA</name>
<evidence type="ECO:0000259" key="4">
    <source>
        <dbReference type="PROSITE" id="PS50056"/>
    </source>
</evidence>
<dbReference type="AlphaFoldDB" id="M2MXY1"/>
<dbReference type="InterPro" id="IPR016130">
    <property type="entry name" value="Tyr_Pase_AS"/>
</dbReference>
<protein>
    <recommendedName>
        <fullName evidence="1">phosphatidylinositol-3,4,5-trisphosphate 3-phosphatase</fullName>
        <ecNumber evidence="1">3.1.3.67</ecNumber>
    </recommendedName>
</protein>
<dbReference type="InterPro" id="IPR051281">
    <property type="entry name" value="Dual-spec_lipid-protein_phosph"/>
</dbReference>
<feature type="compositionally biased region" description="Basic and acidic residues" evidence="3">
    <location>
        <begin position="395"/>
        <end position="405"/>
    </location>
</feature>
<dbReference type="PROSITE" id="PS00383">
    <property type="entry name" value="TYR_PHOSPHATASE_1"/>
    <property type="match status" value="1"/>
</dbReference>
<dbReference type="CDD" id="cd14497">
    <property type="entry name" value="PTP_PTEN-like"/>
    <property type="match status" value="1"/>
</dbReference>
<dbReference type="PANTHER" id="PTHR12305">
    <property type="entry name" value="PHOSPHATASE WITH HOMOLOGY TO TENSIN"/>
    <property type="match status" value="1"/>
</dbReference>
<dbReference type="GO" id="GO:0005634">
    <property type="term" value="C:nucleus"/>
    <property type="evidence" value="ECO:0007669"/>
    <property type="project" value="TreeGrafter"/>
</dbReference>
<dbReference type="OMA" id="YPKRAYR"/>
<dbReference type="STRING" id="717646.M2MXY1"/>
<dbReference type="GO" id="GO:0005829">
    <property type="term" value="C:cytosol"/>
    <property type="evidence" value="ECO:0007669"/>
    <property type="project" value="TreeGrafter"/>
</dbReference>
<organism evidence="6 7">
    <name type="scientific">Baudoinia panamericana (strain UAMH 10762)</name>
    <name type="common">Angels' share fungus</name>
    <name type="synonym">Baudoinia compniacensis (strain UAMH 10762)</name>
    <dbReference type="NCBI Taxonomy" id="717646"/>
    <lineage>
        <taxon>Eukaryota</taxon>
        <taxon>Fungi</taxon>
        <taxon>Dikarya</taxon>
        <taxon>Ascomycota</taxon>
        <taxon>Pezizomycotina</taxon>
        <taxon>Dothideomycetes</taxon>
        <taxon>Dothideomycetidae</taxon>
        <taxon>Mycosphaerellales</taxon>
        <taxon>Teratosphaeriaceae</taxon>
        <taxon>Baudoinia</taxon>
    </lineage>
</organism>
<dbReference type="KEGG" id="bcom:BAUCODRAFT_474719"/>
<dbReference type="InterPro" id="IPR000387">
    <property type="entry name" value="Tyr_Pase_dom"/>
</dbReference>
<feature type="region of interest" description="Disordered" evidence="3">
    <location>
        <begin position="395"/>
        <end position="452"/>
    </location>
</feature>
<feature type="region of interest" description="Disordered" evidence="3">
    <location>
        <begin position="500"/>
        <end position="536"/>
    </location>
</feature>
<accession>M2MXY1</accession>